<feature type="domain" description="Lipase" evidence="5">
    <location>
        <begin position="77"/>
        <end position="337"/>
    </location>
</feature>
<dbReference type="PANTHER" id="PTHR11610:SF173">
    <property type="entry name" value="LIPASE DOMAIN-CONTAINING PROTEIN-RELATED"/>
    <property type="match status" value="1"/>
</dbReference>
<comment type="subcellular location">
    <subcellularLocation>
        <location evidence="1">Secreted</location>
    </subcellularLocation>
</comment>
<dbReference type="PANTHER" id="PTHR11610">
    <property type="entry name" value="LIPASE"/>
    <property type="match status" value="1"/>
</dbReference>
<evidence type="ECO:0000313" key="7">
    <source>
        <dbReference type="Proteomes" id="UP001549920"/>
    </source>
</evidence>
<name>A0ABR3H1J2_LOXSC</name>
<sequence>MTSIAYRIHSIIYYSNHSNNLVIIALCYYTLAASDPGIFGQPGGLRYEYWTDDDGVPYLVDSWKLSSRAQSPNYNPDRHNQYHLFTRENPRVSQPILTGNQQSLTRSNFNARRTTVFVLHGWGGRVTGNSMTTLIAALLASQDLNVIGVDWSVGARPDPNFYNALASGQSVARFINWLGSFGVRGSNVVIIGYSLGGQQAGMIGRYTNERISYISALDPPQRGHNFEFRASDGAYTEVIHTDARMGGNPIGQVDFYPNGGRNQPGCGNDGQCNHARAYHFMAESLVSGGFTGIECESLQHARNGRCGRPGRLRMGGLAPKPGRTGIYFLQTNAAPPFSRG</sequence>
<dbReference type="Pfam" id="PF00151">
    <property type="entry name" value="Lipase"/>
    <property type="match status" value="1"/>
</dbReference>
<evidence type="ECO:0000256" key="2">
    <source>
        <dbReference type="ARBA" id="ARBA00010701"/>
    </source>
</evidence>
<dbReference type="SUPFAM" id="SSF53474">
    <property type="entry name" value="alpha/beta-Hydrolases"/>
    <property type="match status" value="1"/>
</dbReference>
<dbReference type="InterPro" id="IPR033906">
    <property type="entry name" value="Lipase_N"/>
</dbReference>
<dbReference type="Gene3D" id="3.40.50.1820">
    <property type="entry name" value="alpha/beta hydrolase"/>
    <property type="match status" value="1"/>
</dbReference>
<evidence type="ECO:0000259" key="5">
    <source>
        <dbReference type="Pfam" id="PF00151"/>
    </source>
</evidence>
<dbReference type="InterPro" id="IPR013818">
    <property type="entry name" value="Lipase"/>
</dbReference>
<comment type="similarity">
    <text evidence="2 4">Belongs to the AB hydrolase superfamily. Lipase family.</text>
</comment>
<dbReference type="CDD" id="cd00707">
    <property type="entry name" value="Pancreat_lipase_like"/>
    <property type="match status" value="1"/>
</dbReference>
<keyword evidence="3" id="KW-0964">Secreted</keyword>
<keyword evidence="7" id="KW-1185">Reference proteome</keyword>
<dbReference type="PRINTS" id="PR00821">
    <property type="entry name" value="TAGLIPASE"/>
</dbReference>
<evidence type="ECO:0000256" key="4">
    <source>
        <dbReference type="RuleBase" id="RU004262"/>
    </source>
</evidence>
<comment type="caution">
    <text evidence="6">The sequence shown here is derived from an EMBL/GenBank/DDBJ whole genome shotgun (WGS) entry which is preliminary data.</text>
</comment>
<dbReference type="InterPro" id="IPR000734">
    <property type="entry name" value="TAG_lipase"/>
</dbReference>
<dbReference type="EMBL" id="JBEUOH010000030">
    <property type="protein sequence ID" value="KAL0858405.1"/>
    <property type="molecule type" value="Genomic_DNA"/>
</dbReference>
<reference evidence="6 7" key="1">
    <citation type="submission" date="2024-06" db="EMBL/GenBank/DDBJ databases">
        <title>A chromosome-level genome assembly of beet webworm, Loxostege sticticalis.</title>
        <authorList>
            <person name="Zhang Y."/>
        </authorList>
    </citation>
    <scope>NUCLEOTIDE SEQUENCE [LARGE SCALE GENOMIC DNA]</scope>
    <source>
        <strain evidence="6">AQ026</strain>
        <tissue evidence="6">Whole body</tissue>
    </source>
</reference>
<evidence type="ECO:0000256" key="1">
    <source>
        <dbReference type="ARBA" id="ARBA00004613"/>
    </source>
</evidence>
<evidence type="ECO:0000256" key="3">
    <source>
        <dbReference type="ARBA" id="ARBA00022525"/>
    </source>
</evidence>
<protein>
    <recommendedName>
        <fullName evidence="5">Lipase domain-containing protein</fullName>
    </recommendedName>
</protein>
<dbReference type="Proteomes" id="UP001549920">
    <property type="component" value="Unassembled WGS sequence"/>
</dbReference>
<proteinExistence type="inferred from homology"/>
<organism evidence="6 7">
    <name type="scientific">Loxostege sticticalis</name>
    <name type="common">Beet webworm moth</name>
    <dbReference type="NCBI Taxonomy" id="481309"/>
    <lineage>
        <taxon>Eukaryota</taxon>
        <taxon>Metazoa</taxon>
        <taxon>Ecdysozoa</taxon>
        <taxon>Arthropoda</taxon>
        <taxon>Hexapoda</taxon>
        <taxon>Insecta</taxon>
        <taxon>Pterygota</taxon>
        <taxon>Neoptera</taxon>
        <taxon>Endopterygota</taxon>
        <taxon>Lepidoptera</taxon>
        <taxon>Glossata</taxon>
        <taxon>Ditrysia</taxon>
        <taxon>Pyraloidea</taxon>
        <taxon>Crambidae</taxon>
        <taxon>Pyraustinae</taxon>
        <taxon>Loxostege</taxon>
    </lineage>
</organism>
<gene>
    <name evidence="6" type="ORF">ABMA27_012285</name>
</gene>
<accession>A0ABR3H1J2</accession>
<dbReference type="InterPro" id="IPR029058">
    <property type="entry name" value="AB_hydrolase_fold"/>
</dbReference>
<evidence type="ECO:0000313" key="6">
    <source>
        <dbReference type="EMBL" id="KAL0858405.1"/>
    </source>
</evidence>